<evidence type="ECO:0000256" key="1">
    <source>
        <dbReference type="SAM" id="Phobius"/>
    </source>
</evidence>
<keyword evidence="1" id="KW-0812">Transmembrane</keyword>
<keyword evidence="4" id="KW-1185">Reference proteome</keyword>
<dbReference type="Proteomes" id="UP000076798">
    <property type="component" value="Unassembled WGS sequence"/>
</dbReference>
<protein>
    <recommendedName>
        <fullName evidence="2">DUF6535 domain-containing protein</fullName>
    </recommendedName>
</protein>
<feature type="domain" description="DUF6535" evidence="2">
    <location>
        <begin position="1"/>
        <end position="71"/>
    </location>
</feature>
<gene>
    <name evidence="3" type="ORF">SISSUDRAFT_707913</name>
</gene>
<keyword evidence="1" id="KW-1133">Transmembrane helix</keyword>
<keyword evidence="1" id="KW-0472">Membrane</keyword>
<proteinExistence type="predicted"/>
<dbReference type="Pfam" id="PF20153">
    <property type="entry name" value="DUF6535"/>
    <property type="match status" value="1"/>
</dbReference>
<dbReference type="AlphaFoldDB" id="A0A166DU35"/>
<feature type="transmembrane region" description="Helical" evidence="1">
    <location>
        <begin position="50"/>
        <end position="70"/>
    </location>
</feature>
<name>A0A166DU35_9AGAM</name>
<evidence type="ECO:0000259" key="2">
    <source>
        <dbReference type="Pfam" id="PF20153"/>
    </source>
</evidence>
<dbReference type="EMBL" id="KV428055">
    <property type="protein sequence ID" value="KZT38891.1"/>
    <property type="molecule type" value="Genomic_DNA"/>
</dbReference>
<dbReference type="InterPro" id="IPR045338">
    <property type="entry name" value="DUF6535"/>
</dbReference>
<evidence type="ECO:0000313" key="3">
    <source>
        <dbReference type="EMBL" id="KZT38891.1"/>
    </source>
</evidence>
<reference evidence="3 4" key="1">
    <citation type="journal article" date="2016" name="Mol. Biol. Evol.">
        <title>Comparative Genomics of Early-Diverging Mushroom-Forming Fungi Provides Insights into the Origins of Lignocellulose Decay Capabilities.</title>
        <authorList>
            <person name="Nagy L.G."/>
            <person name="Riley R."/>
            <person name="Tritt A."/>
            <person name="Adam C."/>
            <person name="Daum C."/>
            <person name="Floudas D."/>
            <person name="Sun H."/>
            <person name="Yadav J.S."/>
            <person name="Pangilinan J."/>
            <person name="Larsson K.H."/>
            <person name="Matsuura K."/>
            <person name="Barry K."/>
            <person name="Labutti K."/>
            <person name="Kuo R."/>
            <person name="Ohm R.A."/>
            <person name="Bhattacharya S.S."/>
            <person name="Shirouzu T."/>
            <person name="Yoshinaga Y."/>
            <person name="Martin F.M."/>
            <person name="Grigoriev I.V."/>
            <person name="Hibbett D.S."/>
        </authorList>
    </citation>
    <scope>NUCLEOTIDE SEQUENCE [LARGE SCALE GENOMIC DNA]</scope>
    <source>
        <strain evidence="3 4">HHB10207 ss-3</strain>
    </source>
</reference>
<feature type="transmembrane region" description="Helical" evidence="1">
    <location>
        <begin position="82"/>
        <end position="104"/>
    </location>
</feature>
<sequence length="622" mass="70448">MLVAVLCVLTRQWARKWTKMPEVDSWKARTIWHVERMKLAEPWIKCSMEILYYSLLLSIGLFVAGLLYQLRNLSTSFEGGGYILMATWTFGLMVVTSVVFTLVISTFHAIRYEGSIFKGSLSDLVVRSAVHRPVGTSETVNISSSINRSPVTWGEPFHLIVLRLKRVALDWFTGPRIPVECDSMDKLMNAYLELIAEVNDPNLLEGVVASFSYSDWVQYGDGCVEQLTKVVNRFMASDTSRRVRQTVMSQISRLSSWLHERQSKVNELRTQRTEHQNWMAWIGGGFHSELMRMKQEEEEEAERERRILDVTTFLLQGHGHPIYRNFLPTYQNCAYILEIVSLPLEESIARCLRAYDDQRPLGDCDKIFSEAVDYCDSLLRSGRKDALTRILAGIDRLSVVKSFMRWQGGDHYPFNDFFIEFVEDIGDCRDSIFQQVNQLLKEPGNWAGLDLRSTTTVFVALAGSSPLFDPAVDLSLIIDHISRYPSLVHWQNASDVVIAYLEQCGISAISDQTSLHQFLRLCLDLVNTSEKSRERAQNILHRYESLFQLGSLSGDEGHAEFEGIIDLLHRNKEPLTGVKLSSAGTANVLGLLPATTSLTTRQTISPSPALSTLNTSIHIGMD</sequence>
<evidence type="ECO:0000313" key="4">
    <source>
        <dbReference type="Proteomes" id="UP000076798"/>
    </source>
</evidence>
<accession>A0A166DU35</accession>
<organism evidence="3 4">
    <name type="scientific">Sistotremastrum suecicum HHB10207 ss-3</name>
    <dbReference type="NCBI Taxonomy" id="1314776"/>
    <lineage>
        <taxon>Eukaryota</taxon>
        <taxon>Fungi</taxon>
        <taxon>Dikarya</taxon>
        <taxon>Basidiomycota</taxon>
        <taxon>Agaricomycotina</taxon>
        <taxon>Agaricomycetes</taxon>
        <taxon>Sistotremastrales</taxon>
        <taxon>Sistotremastraceae</taxon>
        <taxon>Sistotremastrum</taxon>
    </lineage>
</organism>